<sequence length="129" mass="14116">MVVVADVEGDLVKRGAMSPEMDAKGHKPILAVPNAEFRERSSRWQRNNSGEEGAGDGDMPQLQGVSLSVGERQKHSPPMDGNKPHDVFHQLISVGKDYWHAFHPSIRGEVPLSYRAMQQLVETLGGGGM</sequence>
<organism evidence="2 3">
    <name type="scientific">Glutamicibacter arilaitensis (strain DSM 16368 / CIP 108037 / IAM 15318 / JCM 13566 / NCIMB 14258 / Re117)</name>
    <name type="common">Arthrobacter arilaitensis</name>
    <dbReference type="NCBI Taxonomy" id="861360"/>
    <lineage>
        <taxon>Bacteria</taxon>
        <taxon>Bacillati</taxon>
        <taxon>Actinomycetota</taxon>
        <taxon>Actinomycetes</taxon>
        <taxon>Micrococcales</taxon>
        <taxon>Micrococcaceae</taxon>
        <taxon>Glutamicibacter</taxon>
    </lineage>
</organism>
<evidence type="ECO:0000313" key="3">
    <source>
        <dbReference type="Proteomes" id="UP000006878"/>
    </source>
</evidence>
<proteinExistence type="predicted"/>
<feature type="region of interest" description="Disordered" evidence="1">
    <location>
        <begin position="34"/>
        <end position="86"/>
    </location>
</feature>
<evidence type="ECO:0000256" key="1">
    <source>
        <dbReference type="SAM" id="MobiDB-lite"/>
    </source>
</evidence>
<keyword evidence="3" id="KW-1185">Reference proteome</keyword>
<accession>A0ABP1U8Y8</accession>
<evidence type="ECO:0000313" key="2">
    <source>
        <dbReference type="EMBL" id="CBT77186.1"/>
    </source>
</evidence>
<name>A0ABP1U8Y8_GLUAR</name>
<protein>
    <submittedName>
        <fullName evidence="2">Uncharacterized protein</fullName>
    </submittedName>
</protein>
<gene>
    <name evidence="2" type="ordered locus">AARI_29870</name>
</gene>
<dbReference type="Proteomes" id="UP000006878">
    <property type="component" value="Chromosome"/>
</dbReference>
<reference evidence="3" key="1">
    <citation type="journal article" date="2010" name="PLoS ONE">
        <title>The Arthrobacter arilaitensis Re117 genome sequence reveals its genetic adaptation to the surface of cheese.</title>
        <authorList>
            <person name="Monnet C."/>
            <person name="Loux V."/>
            <person name="Gibrat J.F."/>
            <person name="Spinnler E."/>
            <person name="Barbe V."/>
            <person name="Vacherie B."/>
            <person name="Gavory F."/>
            <person name="Gourbeyre E."/>
            <person name="Siguier P."/>
            <person name="Chandler M."/>
            <person name="Elleuch R."/>
            <person name="Irlinger F."/>
            <person name="Vallaeys T."/>
        </authorList>
    </citation>
    <scope>NUCLEOTIDE SEQUENCE</scope>
    <source>
        <strain evidence="3">DSM 16368 / CIP 108037 / IAM 15318 / JCM 13566 / Re117</strain>
    </source>
</reference>
<dbReference type="EMBL" id="FQ311875">
    <property type="protein sequence ID" value="CBT77186.1"/>
    <property type="molecule type" value="Genomic_DNA"/>
</dbReference>
<reference evidence="3" key="2">
    <citation type="submission" date="2010-07" db="EMBL/GenBank/DDBJ databases">
        <title>Complete genome sequence of Arthrobacter arilaitensis (strain DSM 16368 / CIP 108037 / JCM 13566 / Re117).</title>
        <authorList>
            <person name="Genoscope."/>
        </authorList>
    </citation>
    <scope>NUCLEOTIDE SEQUENCE [LARGE SCALE GENOMIC DNA]</scope>
    <source>
        <strain evidence="3">DSM 16368 / CIP 108037 / IAM 15318 / JCM 13566 / Re117</strain>
    </source>
</reference>